<evidence type="ECO:0000256" key="1">
    <source>
        <dbReference type="ARBA" id="ARBA00004141"/>
    </source>
</evidence>
<feature type="transmembrane region" description="Helical" evidence="6">
    <location>
        <begin position="12"/>
        <end position="34"/>
    </location>
</feature>
<keyword evidence="3 6" id="KW-0812">Transmembrane</keyword>
<keyword evidence="4 6" id="KW-1133">Transmembrane helix</keyword>
<evidence type="ECO:0000256" key="4">
    <source>
        <dbReference type="ARBA" id="ARBA00022989"/>
    </source>
</evidence>
<dbReference type="EMBL" id="BQNL01000001">
    <property type="protein sequence ID" value="GKH13236.1"/>
    <property type="molecule type" value="Genomic_DNA"/>
</dbReference>
<keyword evidence="5 6" id="KW-0472">Membrane</keyword>
<feature type="transmembrane region" description="Helical" evidence="6">
    <location>
        <begin position="250"/>
        <end position="268"/>
    </location>
</feature>
<feature type="transmembrane region" description="Helical" evidence="6">
    <location>
        <begin position="274"/>
        <end position="299"/>
    </location>
</feature>
<evidence type="ECO:0000256" key="3">
    <source>
        <dbReference type="ARBA" id="ARBA00022692"/>
    </source>
</evidence>
<organism evidence="8 9">
    <name type="scientific">Bacteroides uniformis</name>
    <dbReference type="NCBI Taxonomy" id="820"/>
    <lineage>
        <taxon>Bacteria</taxon>
        <taxon>Pseudomonadati</taxon>
        <taxon>Bacteroidota</taxon>
        <taxon>Bacteroidia</taxon>
        <taxon>Bacteroidales</taxon>
        <taxon>Bacteroidaceae</taxon>
        <taxon>Bacteroides</taxon>
    </lineage>
</organism>
<feature type="transmembrane region" description="Helical" evidence="6">
    <location>
        <begin position="127"/>
        <end position="150"/>
    </location>
</feature>
<dbReference type="GO" id="GO:0015297">
    <property type="term" value="F:antiporter activity"/>
    <property type="evidence" value="ECO:0007669"/>
    <property type="project" value="InterPro"/>
</dbReference>
<evidence type="ECO:0000313" key="8">
    <source>
        <dbReference type="EMBL" id="OUN52298.1"/>
    </source>
</evidence>
<name>A0A1Y3UYT3_BACUN</name>
<comment type="caution">
    <text evidence="8">The sequence shown here is derived from an EMBL/GenBank/DDBJ whole genome shotgun (WGS) entry which is preliminary data.</text>
</comment>
<accession>A0A1Y3UYT3</accession>
<feature type="transmembrane region" description="Helical" evidence="6">
    <location>
        <begin position="320"/>
        <end position="341"/>
    </location>
</feature>
<feature type="transmembrane region" description="Helical" evidence="6">
    <location>
        <begin position="391"/>
        <end position="408"/>
    </location>
</feature>
<comment type="similarity">
    <text evidence="2">Belongs to the multi antimicrobial extrusion (MATE) (TC 2.A.66.1) family.</text>
</comment>
<evidence type="ECO:0000313" key="7">
    <source>
        <dbReference type="EMBL" id="GKH13236.1"/>
    </source>
</evidence>
<reference evidence="7" key="3">
    <citation type="submission" date="2022-01" db="EMBL/GenBank/DDBJ databases">
        <title>Novel bile acid biosynthetic pathways are enriched in the microbiome of centenarians.</title>
        <authorList>
            <person name="Sato Y."/>
            <person name="Atarashi K."/>
            <person name="Plichta R.D."/>
            <person name="Arai Y."/>
            <person name="Sasajima S."/>
            <person name="Kearney M.S."/>
            <person name="Suda W."/>
            <person name="Takeshita K."/>
            <person name="Sasaki T."/>
            <person name="Okamoto S."/>
            <person name="Skelly N.A."/>
            <person name="Okamura Y."/>
            <person name="Vlamakis H."/>
            <person name="Li Y."/>
            <person name="Tanoue T."/>
            <person name="Takei H."/>
            <person name="Nittono H."/>
            <person name="Narushima S."/>
            <person name="Irie J."/>
            <person name="Itoh H."/>
            <person name="Moriya K."/>
            <person name="Sugiura Y."/>
            <person name="Suematsu M."/>
            <person name="Moritoki N."/>
            <person name="Shibata S."/>
            <person name="Littman R.D."/>
            <person name="Fischbach A.M."/>
            <person name="Uwamino Y."/>
            <person name="Inoue T."/>
            <person name="Honda A."/>
            <person name="Hattori M."/>
            <person name="Murai T."/>
            <person name="Xavier J.R."/>
            <person name="Hirose N."/>
            <person name="Honda K."/>
        </authorList>
    </citation>
    <scope>NUCLEOTIDE SEQUENCE</scope>
    <source>
        <strain evidence="7">CE91-St12</strain>
    </source>
</reference>
<evidence type="ECO:0000256" key="2">
    <source>
        <dbReference type="ARBA" id="ARBA00010199"/>
    </source>
</evidence>
<dbReference type="InterPro" id="IPR002528">
    <property type="entry name" value="MATE_fam"/>
</dbReference>
<dbReference type="CDD" id="cd13136">
    <property type="entry name" value="MATE_DinF_like"/>
    <property type="match status" value="1"/>
</dbReference>
<dbReference type="AlphaFoldDB" id="A0A1Y3UYT3"/>
<dbReference type="Proteomes" id="UP000196329">
    <property type="component" value="Unassembled WGS sequence"/>
</dbReference>
<dbReference type="GO" id="GO:0042910">
    <property type="term" value="F:xenobiotic transmembrane transporter activity"/>
    <property type="evidence" value="ECO:0007669"/>
    <property type="project" value="InterPro"/>
</dbReference>
<reference evidence="8" key="2">
    <citation type="journal article" date="2018" name="BMC Genomics">
        <title>Whole genome sequencing and function prediction of 133 gut anaerobes isolated from chicken caecum in pure cultures.</title>
        <authorList>
            <person name="Medvecky M."/>
            <person name="Cejkova D."/>
            <person name="Polansky O."/>
            <person name="Karasova D."/>
            <person name="Kubasova T."/>
            <person name="Cizek A."/>
            <person name="Rychlik I."/>
        </authorList>
    </citation>
    <scope>NUCLEOTIDE SEQUENCE</scope>
    <source>
        <strain evidence="8">An67</strain>
    </source>
</reference>
<dbReference type="NCBIfam" id="TIGR00797">
    <property type="entry name" value="matE"/>
    <property type="match status" value="1"/>
</dbReference>
<evidence type="ECO:0000256" key="6">
    <source>
        <dbReference type="SAM" id="Phobius"/>
    </source>
</evidence>
<comment type="subcellular location">
    <subcellularLocation>
        <location evidence="1">Membrane</location>
        <topology evidence="1">Multi-pass membrane protein</topology>
    </subcellularLocation>
</comment>
<feature type="transmembrane region" description="Helical" evidence="6">
    <location>
        <begin position="187"/>
        <end position="207"/>
    </location>
</feature>
<evidence type="ECO:0000256" key="5">
    <source>
        <dbReference type="ARBA" id="ARBA00023136"/>
    </source>
</evidence>
<dbReference type="EMBL" id="NFHS01000012">
    <property type="protein sequence ID" value="OUN52298.1"/>
    <property type="molecule type" value="Genomic_DNA"/>
</dbReference>
<feature type="transmembrane region" description="Helical" evidence="6">
    <location>
        <begin position="361"/>
        <end position="379"/>
    </location>
</feature>
<feature type="transmembrane region" description="Helical" evidence="6">
    <location>
        <begin position="85"/>
        <end position="107"/>
    </location>
</feature>
<feature type="transmembrane region" description="Helical" evidence="6">
    <location>
        <begin position="157"/>
        <end position="181"/>
    </location>
</feature>
<gene>
    <name evidence="8" type="ORF">B5G17_17920</name>
    <name evidence="7" type="ORF">CE91St12_14460</name>
</gene>
<dbReference type="PANTHER" id="PTHR42893">
    <property type="entry name" value="PROTEIN DETOXIFICATION 44, CHLOROPLASTIC-RELATED"/>
    <property type="match status" value="1"/>
</dbReference>
<dbReference type="InterPro" id="IPR044644">
    <property type="entry name" value="DinF-like"/>
</dbReference>
<feature type="transmembrane region" description="Helical" evidence="6">
    <location>
        <begin position="40"/>
        <end position="64"/>
    </location>
</feature>
<protein>
    <submittedName>
        <fullName evidence="8">MATE family efflux transporter</fullName>
    </submittedName>
</protein>
<evidence type="ECO:0000313" key="9">
    <source>
        <dbReference type="Proteomes" id="UP000196329"/>
    </source>
</evidence>
<proteinExistence type="inferred from homology"/>
<dbReference type="GO" id="GO:0005886">
    <property type="term" value="C:plasma membrane"/>
    <property type="evidence" value="ECO:0007669"/>
    <property type="project" value="TreeGrafter"/>
</dbReference>
<feature type="transmembrane region" description="Helical" evidence="6">
    <location>
        <begin position="414"/>
        <end position="433"/>
    </location>
</feature>
<reference evidence="9" key="1">
    <citation type="submission" date="2017-04" db="EMBL/GenBank/DDBJ databases">
        <title>Function of individual gut microbiota members based on whole genome sequencing of pure cultures obtained from chicken caecum.</title>
        <authorList>
            <person name="Medvecky M."/>
            <person name="Cejkova D."/>
            <person name="Polansky O."/>
            <person name="Karasova D."/>
            <person name="Kubasova T."/>
            <person name="Cizek A."/>
            <person name="Rychlik I."/>
        </authorList>
    </citation>
    <scope>NUCLEOTIDE SEQUENCE [LARGE SCALE GENOMIC DNA]</scope>
    <source>
        <strain evidence="9">An67</strain>
    </source>
</reference>
<sequence>MKPRDRQILQIALPSIVSNITVPLLGLIDVAIVGHLGSPAYIGAIAVGGMLFNIIYWIFGFLRMGTSGMTSQAFGKRDLPEVVRLLLRSVGIGLAVAFCLILLQTPIRQGAFLLIHPTDEVREMATLYFHICIWGAPAMLGLYGLTGWFIGMQNSRIPMYIAITQNVVNIIASLGLVYLCGMKVEGVALGTLIAQYAGFLMGIALWMHNYGRLKRLWEIKNYKLKIKGGEEAGIWEKGAMLRFFQVNRDIFLRTLCLVAVTLFFTSAGASQGEIILAVNTLLMQLFTLFSYVMDGFAYAGEALSGRYIGARNREAFTDTVRHLFGWGAVMAVLFTLVYALGGNAFLGLLTDDKEVIAVADTYFYWALAVPAVGIAAFIWDGIFIGATATRGMLLSMAAAAVSFFILYYGLHPVLANHALWLAFLTYLLMRGVVQTGLSRGVIRQAFSSKKGPAWPRGKQ</sequence>
<dbReference type="Proteomes" id="UP001055048">
    <property type="component" value="Unassembled WGS sequence"/>
</dbReference>
<dbReference type="Pfam" id="PF01554">
    <property type="entry name" value="MatE"/>
    <property type="match status" value="2"/>
</dbReference>
<dbReference type="RefSeq" id="WP_087333358.1">
    <property type="nucleotide sequence ID" value="NZ_BQNL01000001.1"/>
</dbReference>
<dbReference type="PANTHER" id="PTHR42893:SF46">
    <property type="entry name" value="PROTEIN DETOXIFICATION 44, CHLOROPLASTIC"/>
    <property type="match status" value="1"/>
</dbReference>